<organism evidence="2 3">
    <name type="scientific">Erythrobacter crassostreae</name>
    <dbReference type="NCBI Taxonomy" id="2828328"/>
    <lineage>
        <taxon>Bacteria</taxon>
        <taxon>Pseudomonadati</taxon>
        <taxon>Pseudomonadota</taxon>
        <taxon>Alphaproteobacteria</taxon>
        <taxon>Sphingomonadales</taxon>
        <taxon>Erythrobacteraceae</taxon>
        <taxon>Erythrobacter/Porphyrobacter group</taxon>
        <taxon>Erythrobacter</taxon>
    </lineage>
</organism>
<keyword evidence="1" id="KW-0812">Transmembrane</keyword>
<evidence type="ECO:0000313" key="3">
    <source>
        <dbReference type="Proteomes" id="UP001138681"/>
    </source>
</evidence>
<dbReference type="EMBL" id="JAGSPC010000001">
    <property type="protein sequence ID" value="MBV7257963.1"/>
    <property type="molecule type" value="Genomic_DNA"/>
</dbReference>
<feature type="transmembrane region" description="Helical" evidence="1">
    <location>
        <begin position="375"/>
        <end position="396"/>
    </location>
</feature>
<sequence length="407" mass="42917">MITNDSVILGLLAAVLLFVGLTRQLGGGWQKFYTFVPVILVCYLVPSLMRTFGLIDTSESNLWPIAKDYFLPAALVLLTLSIDMKAILGLGPKALIMFFTATIGIVIGGPIALWIVVQFDPSILGEGENAAWRGLATLAGSWIGGGANQTAMLEIYGYNPERYAALVAVDIIVANIWMIFLLYGAGAPEKIDRWLKADTSAIERLRDKMADYSASVERTTTANDWMVLGGFTLAAVGLSHLGGGAIAALFEQAFSSSDGVLASKFFWVVVIATTIGLGASFTRARDLEGVGASKLGTVFIFLLVTVIGTKMDILQLGDAPSFFAIGIIWMLIHTTLLLIVGKIIRAPFFFIAVGSKANVGGAASAPVVAGAFHPALAPVGVLLAVLGYALGTYAAILTAELMSMVGG</sequence>
<dbReference type="RefSeq" id="WP_218403343.1">
    <property type="nucleotide sequence ID" value="NZ_JAGSPC010000001.1"/>
</dbReference>
<feature type="transmembrane region" description="Helical" evidence="1">
    <location>
        <begin position="69"/>
        <end position="88"/>
    </location>
</feature>
<accession>A0A9X1JLN8</accession>
<protein>
    <submittedName>
        <fullName evidence="2">DUF819 family protein</fullName>
    </submittedName>
</protein>
<comment type="caution">
    <text evidence="2">The sequence shown here is derived from an EMBL/GenBank/DDBJ whole genome shotgun (WGS) entry which is preliminary data.</text>
</comment>
<evidence type="ECO:0000256" key="1">
    <source>
        <dbReference type="SAM" id="Phobius"/>
    </source>
</evidence>
<dbReference type="InterPro" id="IPR008537">
    <property type="entry name" value="DUF819"/>
</dbReference>
<keyword evidence="1" id="KW-0472">Membrane</keyword>
<dbReference type="PANTHER" id="PTHR34289:SF8">
    <property type="entry name" value="DUF819 DOMAIN-CONTAINING PROTEIN"/>
    <property type="match status" value="1"/>
</dbReference>
<feature type="transmembrane region" description="Helical" evidence="1">
    <location>
        <begin position="6"/>
        <end position="25"/>
    </location>
</feature>
<reference evidence="2" key="1">
    <citation type="submission" date="2021-04" db="EMBL/GenBank/DDBJ databases">
        <authorList>
            <person name="Pira H."/>
            <person name="Risdian C."/>
            <person name="Wink J."/>
        </authorList>
    </citation>
    <scope>NUCLEOTIDE SEQUENCE</scope>
    <source>
        <strain evidence="2">WH158</strain>
    </source>
</reference>
<feature type="transmembrane region" description="Helical" evidence="1">
    <location>
        <begin position="348"/>
        <end position="369"/>
    </location>
</feature>
<feature type="transmembrane region" description="Helical" evidence="1">
    <location>
        <begin position="265"/>
        <end position="283"/>
    </location>
</feature>
<feature type="transmembrane region" description="Helical" evidence="1">
    <location>
        <begin position="322"/>
        <end position="341"/>
    </location>
</feature>
<feature type="transmembrane region" description="Helical" evidence="1">
    <location>
        <begin position="295"/>
        <end position="316"/>
    </location>
</feature>
<evidence type="ECO:0000313" key="2">
    <source>
        <dbReference type="EMBL" id="MBV7257963.1"/>
    </source>
</evidence>
<keyword evidence="1" id="KW-1133">Transmembrane helix</keyword>
<feature type="transmembrane region" description="Helical" evidence="1">
    <location>
        <begin position="225"/>
        <end position="250"/>
    </location>
</feature>
<feature type="transmembrane region" description="Helical" evidence="1">
    <location>
        <begin position="163"/>
        <end position="186"/>
    </location>
</feature>
<feature type="transmembrane region" description="Helical" evidence="1">
    <location>
        <begin position="95"/>
        <end position="117"/>
    </location>
</feature>
<dbReference type="Pfam" id="PF05684">
    <property type="entry name" value="DUF819"/>
    <property type="match status" value="1"/>
</dbReference>
<dbReference type="AlphaFoldDB" id="A0A9X1JLN8"/>
<feature type="transmembrane region" description="Helical" evidence="1">
    <location>
        <begin position="32"/>
        <end position="49"/>
    </location>
</feature>
<gene>
    <name evidence="2" type="ORF">KCG46_00060</name>
</gene>
<dbReference type="Proteomes" id="UP001138681">
    <property type="component" value="Unassembled WGS sequence"/>
</dbReference>
<proteinExistence type="predicted"/>
<dbReference type="PANTHER" id="PTHR34289">
    <property type="entry name" value="PROTEIN, PUTATIVE (DUF819)-RELATED"/>
    <property type="match status" value="1"/>
</dbReference>
<keyword evidence="3" id="KW-1185">Reference proteome</keyword>
<name>A0A9X1JLN8_9SPHN</name>